<keyword evidence="6" id="KW-1185">Reference proteome</keyword>
<feature type="compositionally biased region" description="Polar residues" evidence="2">
    <location>
        <begin position="36"/>
        <end position="45"/>
    </location>
</feature>
<dbReference type="SUPFAM" id="SSF53807">
    <property type="entry name" value="Helical backbone' metal receptor"/>
    <property type="match status" value="1"/>
</dbReference>
<dbReference type="InterPro" id="IPR050902">
    <property type="entry name" value="ABC_Transporter_SBP"/>
</dbReference>
<dbReference type="Proteomes" id="UP000326711">
    <property type="component" value="Chromosome"/>
</dbReference>
<keyword evidence="3" id="KW-0732">Signal</keyword>
<protein>
    <submittedName>
        <fullName evidence="5">Hemin-binding periplasmic protein HmuT</fullName>
    </submittedName>
</protein>
<dbReference type="PANTHER" id="PTHR30535:SF4">
    <property type="entry name" value="HEMIN-BINDING PERIPLASMIC PROTEIN HMUT"/>
    <property type="match status" value="1"/>
</dbReference>
<dbReference type="InterPro" id="IPR002491">
    <property type="entry name" value="ABC_transptr_periplasmic_BD"/>
</dbReference>
<feature type="compositionally biased region" description="Polar residues" evidence="2">
    <location>
        <begin position="59"/>
        <end position="68"/>
    </location>
</feature>
<dbReference type="RefSeq" id="WP_151903049.1">
    <property type="nucleotide sequence ID" value="NZ_CP045032.1"/>
</dbReference>
<evidence type="ECO:0000259" key="4">
    <source>
        <dbReference type="PROSITE" id="PS50983"/>
    </source>
</evidence>
<dbReference type="PROSITE" id="PS50983">
    <property type="entry name" value="FE_B12_PBP"/>
    <property type="match status" value="1"/>
</dbReference>
<accession>A0A5J6Z8J3</accession>
<organism evidence="5 6">
    <name type="scientific">Corynebacterium urogenitale</name>
    <dbReference type="NCBI Taxonomy" id="2487892"/>
    <lineage>
        <taxon>Bacteria</taxon>
        <taxon>Bacillati</taxon>
        <taxon>Actinomycetota</taxon>
        <taxon>Actinomycetes</taxon>
        <taxon>Mycobacteriales</taxon>
        <taxon>Corynebacteriaceae</taxon>
        <taxon>Corynebacterium</taxon>
    </lineage>
</organism>
<sequence precursor="true">MPTLTPGKRTTAASFSLAAALALVLSSCGAPISGSPVDNPSQESMETAGESRGSDDGSRQGNTSQSAHTGPVSAELPPHDPEVLVEEAAVRDSDAHNKRILTLDRAGALSRMVWTLGLGENLVGRDTASDFPGVSHLPQVTPGGHSINAETVLALRPDIVFTDGTIGPSRVIEKLRDAGVKVVSVSEERTPETIGTLVDEMAAALGLQEQAKGVKNRIEEQLREATDDAQSRADGRKMMILYLRGSGVAMIAGPDSGGRSLIKRLGGVDASEKLGITGAFTPLTPEALSAAAPETIIVMRGGLKSVGGVDGLLEVPGVAHTPAGKSRSVLDVPDSQLLSFGTDTPRTITAMAEALYG</sequence>
<proteinExistence type="inferred from homology"/>
<dbReference type="PANTHER" id="PTHR30535">
    <property type="entry name" value="VITAMIN B12-BINDING PROTEIN"/>
    <property type="match status" value="1"/>
</dbReference>
<evidence type="ECO:0000256" key="1">
    <source>
        <dbReference type="ARBA" id="ARBA00008814"/>
    </source>
</evidence>
<dbReference type="AlphaFoldDB" id="A0A5J6Z8J3"/>
<feature type="signal peptide" evidence="3">
    <location>
        <begin position="1"/>
        <end position="30"/>
    </location>
</feature>
<feature type="domain" description="Fe/B12 periplasmic-binding" evidence="4">
    <location>
        <begin position="101"/>
        <end position="357"/>
    </location>
</feature>
<name>A0A5J6Z8J3_9CORY</name>
<dbReference type="OrthoDB" id="9797736at2"/>
<reference evidence="6" key="1">
    <citation type="submission" date="2019-10" db="EMBL/GenBank/DDBJ databases">
        <title>Complete genome sequence of Corynebacterium urogenitalis DSM 108747, isolated from the genital tract of a cow.</title>
        <authorList>
            <person name="Ruckert C."/>
            <person name="Ballas P."/>
            <person name="Wagener K."/>
            <person name="Drillich M."/>
            <person name="Kaempfer P."/>
            <person name="Busse H.-J."/>
            <person name="Ehling-Schulz M."/>
        </authorList>
    </citation>
    <scope>NUCLEOTIDE SEQUENCE [LARGE SCALE GENOMIC DNA]</scope>
    <source>
        <strain evidence="6">LMM 1652</strain>
    </source>
</reference>
<evidence type="ECO:0000256" key="2">
    <source>
        <dbReference type="SAM" id="MobiDB-lite"/>
    </source>
</evidence>
<evidence type="ECO:0000313" key="6">
    <source>
        <dbReference type="Proteomes" id="UP000326711"/>
    </source>
</evidence>
<feature type="region of interest" description="Disordered" evidence="2">
    <location>
        <begin position="31"/>
        <end position="79"/>
    </location>
</feature>
<dbReference type="Gene3D" id="3.40.50.1980">
    <property type="entry name" value="Nitrogenase molybdenum iron protein domain"/>
    <property type="match status" value="2"/>
</dbReference>
<evidence type="ECO:0000313" key="5">
    <source>
        <dbReference type="EMBL" id="QFQ02721.1"/>
    </source>
</evidence>
<dbReference type="Pfam" id="PF01497">
    <property type="entry name" value="Peripla_BP_2"/>
    <property type="match status" value="1"/>
</dbReference>
<feature type="chain" id="PRO_5039452837" evidence="3">
    <location>
        <begin position="31"/>
        <end position="357"/>
    </location>
</feature>
<gene>
    <name evidence="5" type="primary">hmuT</name>
    <name evidence="5" type="ORF">CUROG_06830</name>
</gene>
<dbReference type="KEGG" id="cuo:CUROG_06830"/>
<evidence type="ECO:0000256" key="3">
    <source>
        <dbReference type="SAM" id="SignalP"/>
    </source>
</evidence>
<comment type="similarity">
    <text evidence="1">Belongs to the bacterial solute-binding protein 8 family.</text>
</comment>
<dbReference type="EMBL" id="CP045032">
    <property type="protein sequence ID" value="QFQ02721.1"/>
    <property type="molecule type" value="Genomic_DNA"/>
</dbReference>